<dbReference type="PANTHER" id="PTHR32243">
    <property type="entry name" value="MALTOSE TRANSPORT SYSTEM PERMEASE-RELATED"/>
    <property type="match status" value="1"/>
</dbReference>
<accession>A0ABT4JXY2</accession>
<feature type="transmembrane region" description="Helical" evidence="8">
    <location>
        <begin position="362"/>
        <end position="384"/>
    </location>
</feature>
<organism evidence="10 11">
    <name type="scientific">Marinomonas phaeophyticola</name>
    <dbReference type="NCBI Taxonomy" id="3004091"/>
    <lineage>
        <taxon>Bacteria</taxon>
        <taxon>Pseudomonadati</taxon>
        <taxon>Pseudomonadota</taxon>
        <taxon>Gammaproteobacteria</taxon>
        <taxon>Oceanospirillales</taxon>
        <taxon>Oceanospirillaceae</taxon>
        <taxon>Marinomonas</taxon>
    </lineage>
</organism>
<feature type="transmembrane region" description="Helical" evidence="8">
    <location>
        <begin position="714"/>
        <end position="732"/>
    </location>
</feature>
<dbReference type="InterPro" id="IPR000515">
    <property type="entry name" value="MetI-like"/>
</dbReference>
<feature type="transmembrane region" description="Helical" evidence="8">
    <location>
        <begin position="448"/>
        <end position="470"/>
    </location>
</feature>
<dbReference type="InterPro" id="IPR050901">
    <property type="entry name" value="BP-dep_ABC_trans_perm"/>
</dbReference>
<keyword evidence="6 8" id="KW-1133">Transmembrane helix</keyword>
<evidence type="ECO:0000256" key="8">
    <source>
        <dbReference type="RuleBase" id="RU363032"/>
    </source>
</evidence>
<evidence type="ECO:0000256" key="7">
    <source>
        <dbReference type="ARBA" id="ARBA00023136"/>
    </source>
</evidence>
<reference evidence="10" key="1">
    <citation type="submission" date="2022-12" db="EMBL/GenBank/DDBJ databases">
        <title>Marinomonas 15G1-11 sp. nov, isolated from marine algae.</title>
        <authorList>
            <person name="Butt M."/>
            <person name="Choi D.G."/>
            <person name="Kim J.M."/>
            <person name="Lee J.K."/>
            <person name="Baek J.H."/>
            <person name="Jeon C.O."/>
        </authorList>
    </citation>
    <scope>NUCLEOTIDE SEQUENCE</scope>
    <source>
        <strain evidence="10">15G1-11</strain>
    </source>
</reference>
<protein>
    <submittedName>
        <fullName evidence="10">ABC transporter permease subunit</fullName>
    </submittedName>
</protein>
<dbReference type="RefSeq" id="WP_269126929.1">
    <property type="nucleotide sequence ID" value="NZ_JAPUBN010000019.1"/>
</dbReference>
<keyword evidence="3 8" id="KW-0813">Transport</keyword>
<feature type="transmembrane region" description="Helical" evidence="8">
    <location>
        <begin position="604"/>
        <end position="627"/>
    </location>
</feature>
<keyword evidence="5 8" id="KW-0812">Transmembrane</keyword>
<dbReference type="Pfam" id="PF00528">
    <property type="entry name" value="BPD_transp_1"/>
    <property type="match status" value="2"/>
</dbReference>
<dbReference type="SUPFAM" id="SSF161098">
    <property type="entry name" value="MetI-like"/>
    <property type="match status" value="2"/>
</dbReference>
<dbReference type="EMBL" id="JAPUBN010000019">
    <property type="protein sequence ID" value="MCZ2722912.1"/>
    <property type="molecule type" value="Genomic_DNA"/>
</dbReference>
<proteinExistence type="inferred from homology"/>
<dbReference type="PROSITE" id="PS50928">
    <property type="entry name" value="ABC_TM1"/>
    <property type="match status" value="2"/>
</dbReference>
<evidence type="ECO:0000256" key="5">
    <source>
        <dbReference type="ARBA" id="ARBA00022692"/>
    </source>
</evidence>
<comment type="caution">
    <text evidence="10">The sequence shown here is derived from an EMBL/GenBank/DDBJ whole genome shotgun (WGS) entry which is preliminary data.</text>
</comment>
<evidence type="ECO:0000259" key="9">
    <source>
        <dbReference type="PROSITE" id="PS50928"/>
    </source>
</evidence>
<feature type="transmembrane region" description="Helical" evidence="8">
    <location>
        <begin position="118"/>
        <end position="141"/>
    </location>
</feature>
<keyword evidence="11" id="KW-1185">Reference proteome</keyword>
<comment type="subcellular location">
    <subcellularLocation>
        <location evidence="1 8">Cell membrane</location>
        <topology evidence="1 8">Multi-pass membrane protein</topology>
    </subcellularLocation>
</comment>
<name>A0ABT4JXY2_9GAMM</name>
<feature type="transmembrane region" description="Helical" evidence="8">
    <location>
        <begin position="207"/>
        <end position="226"/>
    </location>
</feature>
<feature type="transmembrane region" description="Helical" evidence="8">
    <location>
        <begin position="656"/>
        <end position="677"/>
    </location>
</feature>
<feature type="transmembrane region" description="Helical" evidence="8">
    <location>
        <begin position="476"/>
        <end position="499"/>
    </location>
</feature>
<dbReference type="InterPro" id="IPR035906">
    <property type="entry name" value="MetI-like_sf"/>
</dbReference>
<evidence type="ECO:0000313" key="10">
    <source>
        <dbReference type="EMBL" id="MCZ2722912.1"/>
    </source>
</evidence>
<keyword evidence="4" id="KW-1003">Cell membrane</keyword>
<feature type="domain" description="ABC transmembrane type-1" evidence="9">
    <location>
        <begin position="515"/>
        <end position="732"/>
    </location>
</feature>
<evidence type="ECO:0000256" key="6">
    <source>
        <dbReference type="ARBA" id="ARBA00022989"/>
    </source>
</evidence>
<feature type="transmembrane region" description="Helical" evidence="8">
    <location>
        <begin position="7"/>
        <end position="30"/>
    </location>
</feature>
<feature type="transmembrane region" description="Helical" evidence="8">
    <location>
        <begin position="247"/>
        <end position="268"/>
    </location>
</feature>
<feature type="transmembrane region" description="Helical" evidence="8">
    <location>
        <begin position="519"/>
        <end position="541"/>
    </location>
</feature>
<dbReference type="PANTHER" id="PTHR32243:SF18">
    <property type="entry name" value="INNER MEMBRANE ABC TRANSPORTER PERMEASE PROTEIN YCJP"/>
    <property type="match status" value="1"/>
</dbReference>
<comment type="similarity">
    <text evidence="2">Belongs to the binding-protein-dependent transport system permease family. MalFG subfamily.</text>
</comment>
<keyword evidence="7 8" id="KW-0472">Membrane</keyword>
<evidence type="ECO:0000256" key="2">
    <source>
        <dbReference type="ARBA" id="ARBA00009047"/>
    </source>
</evidence>
<evidence type="ECO:0000256" key="4">
    <source>
        <dbReference type="ARBA" id="ARBA00022475"/>
    </source>
</evidence>
<feature type="domain" description="ABC transmembrane type-1" evidence="9">
    <location>
        <begin position="116"/>
        <end position="329"/>
    </location>
</feature>
<feature type="transmembrane region" description="Helical" evidence="8">
    <location>
        <begin position="153"/>
        <end position="175"/>
    </location>
</feature>
<dbReference type="CDD" id="cd06261">
    <property type="entry name" value="TM_PBP2"/>
    <property type="match status" value="2"/>
</dbReference>
<dbReference type="Proteomes" id="UP001149719">
    <property type="component" value="Unassembled WGS sequence"/>
</dbReference>
<evidence type="ECO:0000256" key="3">
    <source>
        <dbReference type="ARBA" id="ARBA00022448"/>
    </source>
</evidence>
<feature type="transmembrane region" description="Helical" evidence="8">
    <location>
        <begin position="313"/>
        <end position="334"/>
    </location>
</feature>
<sequence length="747" mass="83353">MKNKTFFTFVAPSLVMMLVFIAIPLVSVFIQSFYVTQGMYETVTVETCTPSFPTSICESIEKTIPVLDENNTPVTQTVFVGLDTYKALLEPEKVSQLISNGQFFDVFSSIDFYKALRFTLMFTLITLPLVIGVGLLIALAVNTASKKVKGPIIFVSLLPFIITPVIGALSIKWLFIGEGLLTRALESITGQEISMFAQGWTIELLMMFYRVWHVAPFAFVIFYAGLQSVNQDTLESAIIDGASRFERIRYVVIPHLMPLIYFIALIHLMDTYRVFEEIIGFSSEAHVISLQWLTFDFLEPDDTGNRSISRASASSMLTMVGIIILLVPVLSRTLRDQKKDNKMQDDTPKAFRQTPLLKISSYGFLTFWALIAAFPLVWIFIMSFKLPIDAFAQSPLDVIIGSNTALKANALSGIDIILGGVFAYYAYQIPAKFYRTTLEYFIPNQNKNMGAFALGLSYFFILIGCAFYILPAFSNLINAVFSAVPLLSILAEPFIGYTLEHYYSVWVENEFYVQFKNSLIVTVGVVTISLTVGTLAAYALSRTASNIAIWLLITALVFRALPHSVLVTGYLPFFIESKEILEPLWNMPIIGWFLGLFAEVPPTLYGQPLAVIAVLVAINQPFTIWMLRSFFMNVPKELDEAARVDGCTHFQAFRKVILPVMWPGLITTGLFSFLLAYNDYLVTSLLLDNQNQTMVPAITAYFNRETTATDQVEAIAAATSITAPLFILVMLFQKQIVSGLTAGAVKG</sequence>
<gene>
    <name evidence="10" type="ORF">O1D97_15160</name>
</gene>
<feature type="transmembrane region" description="Helical" evidence="8">
    <location>
        <begin position="547"/>
        <end position="573"/>
    </location>
</feature>
<dbReference type="Gene3D" id="1.10.3720.10">
    <property type="entry name" value="MetI-like"/>
    <property type="match status" value="2"/>
</dbReference>
<evidence type="ECO:0000256" key="1">
    <source>
        <dbReference type="ARBA" id="ARBA00004651"/>
    </source>
</evidence>
<evidence type="ECO:0000313" key="11">
    <source>
        <dbReference type="Proteomes" id="UP001149719"/>
    </source>
</evidence>